<feature type="compositionally biased region" description="Basic residues" evidence="1">
    <location>
        <begin position="31"/>
        <end position="40"/>
    </location>
</feature>
<reference evidence="2 3" key="1">
    <citation type="journal article" date="2015" name="Int. J. Syst. Evol. Microbiol.">
        <title>Rhizobium anhuiense sp. nov., isolated from effective nodules of Vicia faba and Pisum sativum.</title>
        <authorList>
            <person name="Zhang Y.J."/>
            <person name="Zheng W.T."/>
            <person name="Everall I."/>
            <person name="Young J.P."/>
            <person name="Zhang X.X."/>
            <person name="Tian C.F."/>
            <person name="Sui X.H."/>
            <person name="Wang E.T."/>
            <person name="Chen W.X."/>
        </authorList>
    </citation>
    <scope>NUCLEOTIDE SEQUENCE [LARGE SCALE GENOMIC DNA]</scope>
    <source>
        <strain evidence="2 3">CCBAU 23252</strain>
    </source>
</reference>
<feature type="region of interest" description="Disordered" evidence="1">
    <location>
        <begin position="92"/>
        <end position="115"/>
    </location>
</feature>
<name>A0A3S0QXH1_9HYPH</name>
<protein>
    <submittedName>
        <fullName evidence="2">Uncharacterized protein</fullName>
    </submittedName>
</protein>
<proteinExistence type="predicted"/>
<feature type="region of interest" description="Disordered" evidence="1">
    <location>
        <begin position="1"/>
        <end position="50"/>
    </location>
</feature>
<comment type="caution">
    <text evidence="2">The sequence shown here is derived from an EMBL/GenBank/DDBJ whole genome shotgun (WGS) entry which is preliminary data.</text>
</comment>
<evidence type="ECO:0000313" key="2">
    <source>
        <dbReference type="EMBL" id="RUM04433.1"/>
    </source>
</evidence>
<dbReference type="AlphaFoldDB" id="A0A3S0QXH1"/>
<evidence type="ECO:0000256" key="1">
    <source>
        <dbReference type="SAM" id="MobiDB-lite"/>
    </source>
</evidence>
<feature type="compositionally biased region" description="Polar residues" evidence="1">
    <location>
        <begin position="7"/>
        <end position="23"/>
    </location>
</feature>
<dbReference type="EMBL" id="RIBW01000001">
    <property type="protein sequence ID" value="RUM04433.1"/>
    <property type="molecule type" value="Genomic_DNA"/>
</dbReference>
<organism evidence="2 3">
    <name type="scientific">Rhizobium anhuiense</name>
    <dbReference type="NCBI Taxonomy" id="1184720"/>
    <lineage>
        <taxon>Bacteria</taxon>
        <taxon>Pseudomonadati</taxon>
        <taxon>Pseudomonadota</taxon>
        <taxon>Alphaproteobacteria</taxon>
        <taxon>Hyphomicrobiales</taxon>
        <taxon>Rhizobiaceae</taxon>
        <taxon>Rhizobium/Agrobacterium group</taxon>
        <taxon>Rhizobium</taxon>
    </lineage>
</organism>
<gene>
    <name evidence="2" type="ORF">EEQ99_02490</name>
</gene>
<dbReference type="Proteomes" id="UP000273611">
    <property type="component" value="Unassembled WGS sequence"/>
</dbReference>
<sequence>MYLLGVSLSSLTDEQSSAGTEGSPQLDLKLNRTKAPKTKKPAAGEVRRAPGRIISVGRAFPRTGDQAARQEAGRLNAQSVRHHSADRVLSARTVPHRSKSALAFPAPAAGPASSR</sequence>
<evidence type="ECO:0000313" key="3">
    <source>
        <dbReference type="Proteomes" id="UP000273611"/>
    </source>
</evidence>
<accession>A0A3S0QXH1</accession>
<feature type="compositionally biased region" description="Low complexity" evidence="1">
    <location>
        <begin position="100"/>
        <end position="115"/>
    </location>
</feature>